<feature type="transmembrane region" description="Helical" evidence="2">
    <location>
        <begin position="631"/>
        <end position="658"/>
    </location>
</feature>
<feature type="region of interest" description="Disordered" evidence="1">
    <location>
        <begin position="100"/>
        <end position="121"/>
    </location>
</feature>
<feature type="transmembrane region" description="Helical" evidence="2">
    <location>
        <begin position="543"/>
        <end position="563"/>
    </location>
</feature>
<evidence type="ECO:0000313" key="3">
    <source>
        <dbReference type="EMBL" id="OCF56744.1"/>
    </source>
</evidence>
<feature type="region of interest" description="Disordered" evidence="1">
    <location>
        <begin position="293"/>
        <end position="313"/>
    </location>
</feature>
<dbReference type="OrthoDB" id="2548253at2759"/>
<gene>
    <name evidence="3" type="ORF">L486_05598</name>
</gene>
<dbReference type="AlphaFoldDB" id="A0A1B9IN03"/>
<keyword evidence="2" id="KW-0812">Transmembrane</keyword>
<keyword evidence="2" id="KW-1133">Transmembrane helix</keyword>
<feature type="transmembrane region" description="Helical" evidence="2">
    <location>
        <begin position="569"/>
        <end position="588"/>
    </location>
</feature>
<keyword evidence="4" id="KW-1185">Reference proteome</keyword>
<evidence type="ECO:0000313" key="4">
    <source>
        <dbReference type="Proteomes" id="UP000092583"/>
    </source>
</evidence>
<sequence>MDIDKSAAPPRPRPRRTVKRCLCISCILLACGIGVFLAVTVFSAAKTTISWFKDPHKALVYNGTITPNLSSSQVVRPLIDLETKFDILFTVYGRIPNDEVEDEKQRKEYQDQIDKDTETDTETYTGNELALSARVGRSPVEIRYLPQERTIYQNVVFKGLTLEDKDVEKTINFDLPLKRFYDHFLYAPDVRAAIALLPQRPSKLDRLDNFTSWKPEEAEFPIRIDDNFIATSSLYPRTEEYAIQWKALEQMTYAFPLIEFFNHGDPCNSTKADSDEDELEEDDLYASIIADVDGHQEPPKPDEENEKSEKVKNVKREKSWMHPHIVTRSHVYVMKETRLLDRKAYDKAHKELRKNACGKGSLGHHVSRFLCSRTYVSNGYWENRFVLNPLEGQKNKELAYGPYIDAIFHAAGPKDVHALPVTRHNCSASNNSTIISEPVLDPEYLPVNYTIRFSSLTPARVGLLNHFVQPKRVSHNASEFEIAHSHNEWEQASGVFGAKKEGTHPIRRLIITTLRTLVAFPILILNLIYWYTRTTTVGINHPAAYISSGGMIINALVSLGQGFKEIDGWSDGVLLVLLSTLEFIPAILQLKVTLPIEMVRNGWWKFNLKRWRWSHNERNSMRRGTGIDPKIWIGIFLSLFSIIFFPNKYSLAILHPSILPPPPIPSESSSAITAIHESPIFAALSRSFEIFALILQISHNAHNSTFAGNYKLTTYMIMGYRVSELVYFVPFIVGTYDLRMGIAYITVIEVAIEGVLVWQAWKLPKIDQKLEEDQNQVGN</sequence>
<evidence type="ECO:0000256" key="1">
    <source>
        <dbReference type="SAM" id="MobiDB-lite"/>
    </source>
</evidence>
<dbReference type="EMBL" id="KI669464">
    <property type="protein sequence ID" value="OCF56744.1"/>
    <property type="molecule type" value="Genomic_DNA"/>
</dbReference>
<organism evidence="3 4">
    <name type="scientific">Kwoniella mangroviensis CBS 10435</name>
    <dbReference type="NCBI Taxonomy" id="1331196"/>
    <lineage>
        <taxon>Eukaryota</taxon>
        <taxon>Fungi</taxon>
        <taxon>Dikarya</taxon>
        <taxon>Basidiomycota</taxon>
        <taxon>Agaricomycotina</taxon>
        <taxon>Tremellomycetes</taxon>
        <taxon>Tremellales</taxon>
        <taxon>Cryptococcaceae</taxon>
        <taxon>Kwoniella</taxon>
    </lineage>
</organism>
<dbReference type="PROSITE" id="PS51257">
    <property type="entry name" value="PROKAR_LIPOPROTEIN"/>
    <property type="match status" value="1"/>
</dbReference>
<dbReference type="Proteomes" id="UP000092583">
    <property type="component" value="Unassembled WGS sequence"/>
</dbReference>
<protein>
    <submittedName>
        <fullName evidence="3">Uncharacterized protein</fullName>
    </submittedName>
</protein>
<feature type="compositionally biased region" description="Basic and acidic residues" evidence="1">
    <location>
        <begin position="103"/>
        <end position="118"/>
    </location>
</feature>
<accession>A0A1B9IN03</accession>
<reference evidence="4" key="2">
    <citation type="submission" date="2013-12" db="EMBL/GenBank/DDBJ databases">
        <title>Evolution of pathogenesis and genome organization in the Tremellales.</title>
        <authorList>
            <person name="Cuomo C."/>
            <person name="Litvintseva A."/>
            <person name="Heitman J."/>
            <person name="Chen Y."/>
            <person name="Sun S."/>
            <person name="Springer D."/>
            <person name="Dromer F."/>
            <person name="Young S."/>
            <person name="Zeng Q."/>
            <person name="Chapman S."/>
            <person name="Gujja S."/>
            <person name="Saif S."/>
            <person name="Birren B."/>
        </authorList>
    </citation>
    <scope>NUCLEOTIDE SEQUENCE [LARGE SCALE GENOMIC DNA]</scope>
    <source>
        <strain evidence="4">CBS 10435</strain>
    </source>
</reference>
<proteinExistence type="predicted"/>
<evidence type="ECO:0000256" key="2">
    <source>
        <dbReference type="SAM" id="Phobius"/>
    </source>
</evidence>
<feature type="transmembrane region" description="Helical" evidence="2">
    <location>
        <begin position="509"/>
        <end position="531"/>
    </location>
</feature>
<reference evidence="3 4" key="1">
    <citation type="submission" date="2013-07" db="EMBL/GenBank/DDBJ databases">
        <title>The Genome Sequence of Kwoniella mangroviensis CBS10435.</title>
        <authorList>
            <consortium name="The Broad Institute Genome Sequencing Platform"/>
            <person name="Cuomo C."/>
            <person name="Litvintseva A."/>
            <person name="Chen Y."/>
            <person name="Heitman J."/>
            <person name="Sun S."/>
            <person name="Springer D."/>
            <person name="Dromer F."/>
            <person name="Young S.K."/>
            <person name="Zeng Q."/>
            <person name="Gargeya S."/>
            <person name="Fitzgerald M."/>
            <person name="Abouelleil A."/>
            <person name="Alvarado L."/>
            <person name="Berlin A.M."/>
            <person name="Chapman S.B."/>
            <person name="Dewar J."/>
            <person name="Goldberg J."/>
            <person name="Griggs A."/>
            <person name="Gujja S."/>
            <person name="Hansen M."/>
            <person name="Howarth C."/>
            <person name="Imamovic A."/>
            <person name="Larimer J."/>
            <person name="McCowan C."/>
            <person name="Murphy C."/>
            <person name="Pearson M."/>
            <person name="Priest M."/>
            <person name="Roberts A."/>
            <person name="Saif S."/>
            <person name="Shea T."/>
            <person name="Sykes S."/>
            <person name="Wortman J."/>
            <person name="Nusbaum C."/>
            <person name="Birren B."/>
        </authorList>
    </citation>
    <scope>NUCLEOTIDE SEQUENCE [LARGE SCALE GENOMIC DNA]</scope>
    <source>
        <strain evidence="3 4">CBS 10435</strain>
    </source>
</reference>
<keyword evidence="2" id="KW-0472">Membrane</keyword>
<feature type="transmembrane region" description="Helical" evidence="2">
    <location>
        <begin position="21"/>
        <end position="45"/>
    </location>
</feature>
<feature type="transmembrane region" description="Helical" evidence="2">
    <location>
        <begin position="718"/>
        <end position="736"/>
    </location>
</feature>
<feature type="transmembrane region" description="Helical" evidence="2">
    <location>
        <begin position="742"/>
        <end position="761"/>
    </location>
</feature>
<name>A0A1B9IN03_9TREE</name>